<proteinExistence type="predicted"/>
<keyword evidence="2" id="KW-1185">Reference proteome</keyword>
<evidence type="ECO:0000313" key="2">
    <source>
        <dbReference type="Proteomes" id="UP001597299"/>
    </source>
</evidence>
<reference evidence="2" key="1">
    <citation type="journal article" date="2019" name="Int. J. Syst. Evol. Microbiol.">
        <title>The Global Catalogue of Microorganisms (GCM) 10K type strain sequencing project: providing services to taxonomists for standard genome sequencing and annotation.</title>
        <authorList>
            <consortium name="The Broad Institute Genomics Platform"/>
            <consortium name="The Broad Institute Genome Sequencing Center for Infectious Disease"/>
            <person name="Wu L."/>
            <person name="Ma J."/>
        </authorList>
    </citation>
    <scope>NUCLEOTIDE SEQUENCE [LARGE SCALE GENOMIC DNA]</scope>
    <source>
        <strain evidence="2">CCM 7435</strain>
    </source>
</reference>
<dbReference type="RefSeq" id="WP_213352764.1">
    <property type="nucleotide sequence ID" value="NZ_JAHBGB010000027.1"/>
</dbReference>
<name>A0ABW4YZG8_9HYPH</name>
<organism evidence="1 2">
    <name type="scientific">Ancylobacter oerskovii</name>
    <dbReference type="NCBI Taxonomy" id="459519"/>
    <lineage>
        <taxon>Bacteria</taxon>
        <taxon>Pseudomonadati</taxon>
        <taxon>Pseudomonadota</taxon>
        <taxon>Alphaproteobacteria</taxon>
        <taxon>Hyphomicrobiales</taxon>
        <taxon>Xanthobacteraceae</taxon>
        <taxon>Ancylobacter</taxon>
    </lineage>
</organism>
<evidence type="ECO:0000313" key="1">
    <source>
        <dbReference type="EMBL" id="MFD2141546.1"/>
    </source>
</evidence>
<gene>
    <name evidence="1" type="ORF">ACFSNC_14135</name>
</gene>
<dbReference type="Proteomes" id="UP001597299">
    <property type="component" value="Unassembled WGS sequence"/>
</dbReference>
<dbReference type="EMBL" id="JBHUHD010000001">
    <property type="protein sequence ID" value="MFD2141546.1"/>
    <property type="molecule type" value="Genomic_DNA"/>
</dbReference>
<accession>A0ABW4YZG8</accession>
<protein>
    <submittedName>
        <fullName evidence="1">Uncharacterized protein</fullName>
    </submittedName>
</protein>
<sequence length="180" mass="19591">MRQIFWLGTTLVFFTATLGLTAWPDLKDLAHQREWRVARVSTAEGELAGIRVEVRDARAAVVESKPDRALLLVRLDLQGPPEAAASWVDCRISLRGADGAVWLPLHSHSTRGAAKILAPDGKDNGTCNTRSVSGDAPATFDQLYRLPSSALDDLTLHVSGYGTRPSALAFDIKPTVRTFK</sequence>
<comment type="caution">
    <text evidence="1">The sequence shown here is derived from an EMBL/GenBank/DDBJ whole genome shotgun (WGS) entry which is preliminary data.</text>
</comment>